<feature type="domain" description="Carbohydrate kinase FGGY C-terminal" evidence="9">
    <location>
        <begin position="260"/>
        <end position="450"/>
    </location>
</feature>
<evidence type="ECO:0000313" key="10">
    <source>
        <dbReference type="EMBL" id="ODA36783.1"/>
    </source>
</evidence>
<dbReference type="AlphaFoldDB" id="A0A1C3EUL9"/>
<evidence type="ECO:0000256" key="4">
    <source>
        <dbReference type="ARBA" id="ARBA00022777"/>
    </source>
</evidence>
<dbReference type="InterPro" id="IPR043129">
    <property type="entry name" value="ATPase_NBD"/>
</dbReference>
<evidence type="ECO:0000259" key="8">
    <source>
        <dbReference type="Pfam" id="PF00370"/>
    </source>
</evidence>
<dbReference type="Gene3D" id="3.30.420.40">
    <property type="match status" value="2"/>
</dbReference>
<sequence length="497" mass="54946">MAERCYLAIDLGAESGRVIAGLLNGRKIRLDELHRFANGPVHLGDTMRWDVVRLWSEIQTGLAKAAQKYGDSIVSVGVDTWGVDYVLLSKKDEILGQPYHYRDPRTRGLMDAAISQLSRKEIFENTGLQFMEINSLYQLLASRRSSPELFDVADRFLMMPDFFHWLLCGSRVVEFTNATTSQCFHPTQKTWAFDMLRKLDIPTHIFPEVVAPGTSLGQLRESVARRSGLPRLNVVAPATHDTGAAIAAVPAALTGSTKWAYISSGTWSLMGIESAHAILTPRALELNITNEGGIDNTYRVLKNIMGMWLVQQCRKSFERHGASYDYGLLTQIARDAKSFRAFINPDSPLFVAPEDMPAAIRTYCQKTNQEVPDDEGAVIRCALESLALKYRQVLERLEGLSGETTEVIHIVGGGSQNELLNQFAADACHRPVIAGPIEATALGNVLVQARTSGELSNLADLRAVVRESASVRHYEPQNSAAWDDAYARFINLPALPA</sequence>
<name>A0A1C3EUL9_9PLAN</name>
<dbReference type="Proteomes" id="UP000094828">
    <property type="component" value="Unassembled WGS sequence"/>
</dbReference>
<feature type="domain" description="Carbohydrate kinase FGGY N-terminal" evidence="8">
    <location>
        <begin position="6"/>
        <end position="245"/>
    </location>
</feature>
<dbReference type="PANTHER" id="PTHR10196">
    <property type="entry name" value="SUGAR KINASE"/>
    <property type="match status" value="1"/>
</dbReference>
<evidence type="ECO:0000259" key="9">
    <source>
        <dbReference type="Pfam" id="PF02782"/>
    </source>
</evidence>
<accession>A0A1C3EUL9</accession>
<protein>
    <submittedName>
        <fullName evidence="10">Carbohydrate kinase</fullName>
    </submittedName>
</protein>
<dbReference type="PIRSF" id="PIRSF000538">
    <property type="entry name" value="GlpK"/>
    <property type="match status" value="1"/>
</dbReference>
<keyword evidence="11" id="KW-1185">Reference proteome</keyword>
<keyword evidence="7" id="KW-0684">Rhamnose metabolism</keyword>
<keyword evidence="5" id="KW-0067">ATP-binding</keyword>
<evidence type="ECO:0000256" key="1">
    <source>
        <dbReference type="ARBA" id="ARBA00009156"/>
    </source>
</evidence>
<reference evidence="10 11" key="1">
    <citation type="submission" date="2016-05" db="EMBL/GenBank/DDBJ databases">
        <title>Genomic and physiological characterization of Planctopirus sp. isolated from fresh water lake.</title>
        <authorList>
            <person name="Subhash Y."/>
            <person name="Ramana C."/>
        </authorList>
    </citation>
    <scope>NUCLEOTIDE SEQUENCE [LARGE SCALE GENOMIC DNA]</scope>
    <source>
        <strain evidence="10 11">JC280</strain>
    </source>
</reference>
<comment type="similarity">
    <text evidence="1">Belongs to the FGGY kinase family.</text>
</comment>
<gene>
    <name evidence="10" type="ORF">A6X21_01535</name>
</gene>
<dbReference type="GO" id="GO:0019301">
    <property type="term" value="P:rhamnose catabolic process"/>
    <property type="evidence" value="ECO:0007669"/>
    <property type="project" value="InterPro"/>
</dbReference>
<dbReference type="EMBL" id="LYDR01000001">
    <property type="protein sequence ID" value="ODA36783.1"/>
    <property type="molecule type" value="Genomic_DNA"/>
</dbReference>
<dbReference type="STRING" id="1841610.A6X21_01535"/>
<dbReference type="RefSeq" id="WP_068845047.1">
    <property type="nucleotide sequence ID" value="NZ_LYDR01000001.1"/>
</dbReference>
<dbReference type="GO" id="GO:0006071">
    <property type="term" value="P:glycerol metabolic process"/>
    <property type="evidence" value="ECO:0007669"/>
    <property type="project" value="TreeGrafter"/>
</dbReference>
<evidence type="ECO:0000313" key="11">
    <source>
        <dbReference type="Proteomes" id="UP000094828"/>
    </source>
</evidence>
<dbReference type="Pfam" id="PF02782">
    <property type="entry name" value="FGGY_C"/>
    <property type="match status" value="1"/>
</dbReference>
<dbReference type="PANTHER" id="PTHR10196:SF93">
    <property type="entry name" value="L-RHAMNULOKINASE"/>
    <property type="match status" value="1"/>
</dbReference>
<dbReference type="SUPFAM" id="SSF53067">
    <property type="entry name" value="Actin-like ATPase domain"/>
    <property type="match status" value="2"/>
</dbReference>
<keyword evidence="2" id="KW-0808">Transferase</keyword>
<organism evidence="10 11">
    <name type="scientific">Planctopirus hydrillae</name>
    <dbReference type="NCBI Taxonomy" id="1841610"/>
    <lineage>
        <taxon>Bacteria</taxon>
        <taxon>Pseudomonadati</taxon>
        <taxon>Planctomycetota</taxon>
        <taxon>Planctomycetia</taxon>
        <taxon>Planctomycetales</taxon>
        <taxon>Planctomycetaceae</taxon>
        <taxon>Planctopirus</taxon>
    </lineage>
</organism>
<dbReference type="InterPro" id="IPR000577">
    <property type="entry name" value="Carb_kinase_FGGY"/>
</dbReference>
<evidence type="ECO:0000256" key="3">
    <source>
        <dbReference type="ARBA" id="ARBA00022741"/>
    </source>
</evidence>
<dbReference type="CDD" id="cd07771">
    <property type="entry name" value="ASKHA_NBD_FGGY_RhaB-like"/>
    <property type="match status" value="1"/>
</dbReference>
<dbReference type="Pfam" id="PF00370">
    <property type="entry name" value="FGGY_N"/>
    <property type="match status" value="1"/>
</dbReference>
<evidence type="ECO:0000256" key="5">
    <source>
        <dbReference type="ARBA" id="ARBA00022840"/>
    </source>
</evidence>
<evidence type="ECO:0000256" key="7">
    <source>
        <dbReference type="ARBA" id="ARBA00023308"/>
    </source>
</evidence>
<dbReference type="GO" id="GO:0008993">
    <property type="term" value="F:rhamnulokinase activity"/>
    <property type="evidence" value="ECO:0007669"/>
    <property type="project" value="InterPro"/>
</dbReference>
<proteinExistence type="inferred from homology"/>
<evidence type="ECO:0000256" key="2">
    <source>
        <dbReference type="ARBA" id="ARBA00022679"/>
    </source>
</evidence>
<keyword evidence="4 10" id="KW-0418">Kinase</keyword>
<dbReference type="OrthoDB" id="9761504at2"/>
<dbReference type="GO" id="GO:0005524">
    <property type="term" value="F:ATP binding"/>
    <property type="evidence" value="ECO:0007669"/>
    <property type="project" value="UniProtKB-KW"/>
</dbReference>
<keyword evidence="6" id="KW-1015">Disulfide bond</keyword>
<dbReference type="InterPro" id="IPR018485">
    <property type="entry name" value="FGGY_C"/>
</dbReference>
<comment type="caution">
    <text evidence="10">The sequence shown here is derived from an EMBL/GenBank/DDBJ whole genome shotgun (WGS) entry which is preliminary data.</text>
</comment>
<dbReference type="GO" id="GO:0005829">
    <property type="term" value="C:cytosol"/>
    <property type="evidence" value="ECO:0007669"/>
    <property type="project" value="TreeGrafter"/>
</dbReference>
<dbReference type="InterPro" id="IPR018484">
    <property type="entry name" value="FGGY_N"/>
</dbReference>
<dbReference type="GO" id="GO:0004370">
    <property type="term" value="F:glycerol kinase activity"/>
    <property type="evidence" value="ECO:0007669"/>
    <property type="project" value="TreeGrafter"/>
</dbReference>
<keyword evidence="3" id="KW-0547">Nucleotide-binding</keyword>
<evidence type="ECO:0000256" key="6">
    <source>
        <dbReference type="ARBA" id="ARBA00023157"/>
    </source>
</evidence>
<dbReference type="InterPro" id="IPR013449">
    <property type="entry name" value="Rhamnulokinase"/>
</dbReference>